<evidence type="ECO:0000256" key="5">
    <source>
        <dbReference type="PIRNR" id="PIRNR000090"/>
    </source>
</evidence>
<evidence type="ECO:0000256" key="3">
    <source>
        <dbReference type="ARBA" id="ARBA00022448"/>
    </source>
</evidence>
<dbReference type="PIRSF" id="PIRSF000090">
    <property type="entry name" value="Beta-ETF"/>
    <property type="match status" value="1"/>
</dbReference>
<dbReference type="SMART" id="SM00893">
    <property type="entry name" value="ETF"/>
    <property type="match status" value="1"/>
</dbReference>
<dbReference type="FunFam" id="3.40.50.620:FF:000011">
    <property type="entry name" value="Electron transfer flavoprotein subunit beta"/>
    <property type="match status" value="1"/>
</dbReference>
<evidence type="ECO:0000256" key="1">
    <source>
        <dbReference type="ARBA" id="ARBA00004305"/>
    </source>
</evidence>
<dbReference type="InterPro" id="IPR014730">
    <property type="entry name" value="ETF_a/b_N"/>
</dbReference>
<proteinExistence type="inferred from homology"/>
<comment type="subunit">
    <text evidence="5">Heterodimer of an alpha and a beta subunit.</text>
</comment>
<name>A0A699YNX5_HAELA</name>
<dbReference type="PANTHER" id="PTHR21294">
    <property type="entry name" value="ELECTRON TRANSFER FLAVOPROTEIN BETA-SUBUNIT"/>
    <property type="match status" value="1"/>
</dbReference>
<dbReference type="InterPro" id="IPR012255">
    <property type="entry name" value="ETF_b"/>
</dbReference>
<dbReference type="Pfam" id="PF01012">
    <property type="entry name" value="ETF"/>
    <property type="match status" value="1"/>
</dbReference>
<evidence type="ECO:0000313" key="7">
    <source>
        <dbReference type="EMBL" id="GFH11005.1"/>
    </source>
</evidence>
<protein>
    <recommendedName>
        <fullName evidence="5">Electron transfer flavoprotein subunit beta</fullName>
        <shortName evidence="5">Beta-ETF</shortName>
    </recommendedName>
</protein>
<keyword evidence="5" id="KW-0496">Mitochondrion</keyword>
<evidence type="ECO:0000256" key="2">
    <source>
        <dbReference type="ARBA" id="ARBA00007557"/>
    </source>
</evidence>
<dbReference type="SUPFAM" id="SSF52402">
    <property type="entry name" value="Adenine nucleotide alpha hydrolases-like"/>
    <property type="match status" value="1"/>
</dbReference>
<comment type="similarity">
    <text evidence="2 5">Belongs to the ETF beta-subunit/FixA family.</text>
</comment>
<evidence type="ECO:0000259" key="6">
    <source>
        <dbReference type="SMART" id="SM00893"/>
    </source>
</evidence>
<dbReference type="AlphaFoldDB" id="A0A699YNX5"/>
<dbReference type="PANTHER" id="PTHR21294:SF8">
    <property type="entry name" value="ELECTRON TRANSFER FLAVOPROTEIN SUBUNIT BETA"/>
    <property type="match status" value="1"/>
</dbReference>
<feature type="domain" description="Electron transfer flavoprotein alpha/beta-subunit N-terminal" evidence="6">
    <location>
        <begin position="23"/>
        <end position="198"/>
    </location>
</feature>
<reference evidence="7 8" key="1">
    <citation type="submission" date="2020-02" db="EMBL/GenBank/DDBJ databases">
        <title>Draft genome sequence of Haematococcus lacustris strain NIES-144.</title>
        <authorList>
            <person name="Morimoto D."/>
            <person name="Nakagawa S."/>
            <person name="Yoshida T."/>
            <person name="Sawayama S."/>
        </authorList>
    </citation>
    <scope>NUCLEOTIDE SEQUENCE [LARGE SCALE GENOMIC DNA]</scope>
    <source>
        <strain evidence="7 8">NIES-144</strain>
    </source>
</reference>
<keyword evidence="3 5" id="KW-0813">Transport</keyword>
<dbReference type="GO" id="GO:0005759">
    <property type="term" value="C:mitochondrial matrix"/>
    <property type="evidence" value="ECO:0007669"/>
    <property type="project" value="UniProtKB-SubCell"/>
</dbReference>
<keyword evidence="4 5" id="KW-0249">Electron transport</keyword>
<evidence type="ECO:0000313" key="8">
    <source>
        <dbReference type="Proteomes" id="UP000485058"/>
    </source>
</evidence>
<keyword evidence="8" id="KW-1185">Reference proteome</keyword>
<gene>
    <name evidence="7" type="ORF">HaLaN_06428</name>
</gene>
<comment type="caution">
    <text evidence="7">The sequence shown here is derived from an EMBL/GenBank/DDBJ whole genome shotgun (WGS) entry which is preliminary data.</text>
</comment>
<organism evidence="7 8">
    <name type="scientific">Haematococcus lacustris</name>
    <name type="common">Green alga</name>
    <name type="synonym">Haematococcus pluvialis</name>
    <dbReference type="NCBI Taxonomy" id="44745"/>
    <lineage>
        <taxon>Eukaryota</taxon>
        <taxon>Viridiplantae</taxon>
        <taxon>Chlorophyta</taxon>
        <taxon>core chlorophytes</taxon>
        <taxon>Chlorophyceae</taxon>
        <taxon>CS clade</taxon>
        <taxon>Chlamydomonadales</taxon>
        <taxon>Haematococcaceae</taxon>
        <taxon>Haematococcus</taxon>
    </lineage>
</organism>
<dbReference type="EMBL" id="BLLF01000365">
    <property type="protein sequence ID" value="GFH11005.1"/>
    <property type="molecule type" value="Genomic_DNA"/>
</dbReference>
<sequence length="236" mass="25319">MKILVAIKRVVDYAVPVRVRPDQSAVEAVLPKYSMNPFCEIALEEAVRLKEGGWASQVLAVSMGAAPVKDTLRSALALGADRALHVSCDTELQPLAVARLLAALARKEQPGLLLLGKQAIDDDCNQTGQMTAALLGWPQATFASKVEGGVETLRLLLPAVVTADLRLNTPRFVTLPNTLKAKRKQIEGTTPGELGVDVTPQLTTLRYEPPAKRKGGTLVGSVAELVQKLRDEAKVL</sequence>
<dbReference type="CDD" id="cd01714">
    <property type="entry name" value="ETF_beta"/>
    <property type="match status" value="1"/>
</dbReference>
<comment type="subcellular location">
    <subcellularLocation>
        <location evidence="1 5">Mitochondrion matrix</location>
    </subcellularLocation>
</comment>
<dbReference type="GO" id="GO:0009063">
    <property type="term" value="P:amino acid catabolic process"/>
    <property type="evidence" value="ECO:0007669"/>
    <property type="project" value="TreeGrafter"/>
</dbReference>
<accession>A0A699YNX5</accession>
<evidence type="ECO:0000256" key="4">
    <source>
        <dbReference type="ARBA" id="ARBA00022982"/>
    </source>
</evidence>
<dbReference type="InterPro" id="IPR033948">
    <property type="entry name" value="ETF_beta_N"/>
</dbReference>
<dbReference type="Proteomes" id="UP000485058">
    <property type="component" value="Unassembled WGS sequence"/>
</dbReference>
<dbReference type="Gene3D" id="3.40.50.620">
    <property type="entry name" value="HUPs"/>
    <property type="match status" value="1"/>
</dbReference>
<dbReference type="GO" id="GO:0033539">
    <property type="term" value="P:fatty acid beta-oxidation using acyl-CoA dehydrogenase"/>
    <property type="evidence" value="ECO:0007669"/>
    <property type="project" value="TreeGrafter"/>
</dbReference>
<comment type="function">
    <text evidence="5">The electron transfer flavoprotein serves as a specific electron acceptor for several dehydrogenases, including five acyl-CoA dehydrogenases, glutaryl-CoA and sarcosine dehydrogenase. It transfers the electrons to the main mitochondrial respiratory chain via ETF-ubiquinone oxidoreductase (ETF dehydrogenase).</text>
</comment>
<dbReference type="GO" id="GO:0009055">
    <property type="term" value="F:electron transfer activity"/>
    <property type="evidence" value="ECO:0007669"/>
    <property type="project" value="InterPro"/>
</dbReference>
<dbReference type="InterPro" id="IPR014729">
    <property type="entry name" value="Rossmann-like_a/b/a_fold"/>
</dbReference>